<feature type="region of interest" description="Disordered" evidence="1">
    <location>
        <begin position="53"/>
        <end position="147"/>
    </location>
</feature>
<name>B3MPF5_DROAN</name>
<dbReference type="InParanoid" id="B3MPF5"/>
<reference evidence="3 4" key="1">
    <citation type="journal article" date="2007" name="Nature">
        <title>Evolution of genes and genomes on the Drosophila phylogeny.</title>
        <authorList>
            <consortium name="Drosophila 12 Genomes Consortium"/>
            <person name="Clark A.G."/>
            <person name="Eisen M.B."/>
            <person name="Smith D.R."/>
            <person name="Bergman C.M."/>
            <person name="Oliver B."/>
            <person name="Markow T.A."/>
            <person name="Kaufman T.C."/>
            <person name="Kellis M."/>
            <person name="Gelbart W."/>
            <person name="Iyer V.N."/>
            <person name="Pollard D.A."/>
            <person name="Sackton T.B."/>
            <person name="Larracuente A.M."/>
            <person name="Singh N.D."/>
            <person name="Abad J.P."/>
            <person name="Abt D.N."/>
            <person name="Adryan B."/>
            <person name="Aguade M."/>
            <person name="Akashi H."/>
            <person name="Anderson W.W."/>
            <person name="Aquadro C.F."/>
            <person name="Ardell D.H."/>
            <person name="Arguello R."/>
            <person name="Artieri C.G."/>
            <person name="Barbash D.A."/>
            <person name="Barker D."/>
            <person name="Barsanti P."/>
            <person name="Batterham P."/>
            <person name="Batzoglou S."/>
            <person name="Begun D."/>
            <person name="Bhutkar A."/>
            <person name="Blanco E."/>
            <person name="Bosak S.A."/>
            <person name="Bradley R.K."/>
            <person name="Brand A.D."/>
            <person name="Brent M.R."/>
            <person name="Brooks A.N."/>
            <person name="Brown R.H."/>
            <person name="Butlin R.K."/>
            <person name="Caggese C."/>
            <person name="Calvi B.R."/>
            <person name="Bernardo de Carvalho A."/>
            <person name="Caspi A."/>
            <person name="Castrezana S."/>
            <person name="Celniker S.E."/>
            <person name="Chang J.L."/>
            <person name="Chapple C."/>
            <person name="Chatterji S."/>
            <person name="Chinwalla A."/>
            <person name="Civetta A."/>
            <person name="Clifton S.W."/>
            <person name="Comeron J.M."/>
            <person name="Costello J.C."/>
            <person name="Coyne J.A."/>
            <person name="Daub J."/>
            <person name="David R.G."/>
            <person name="Delcher A.L."/>
            <person name="Delehaunty K."/>
            <person name="Do C.B."/>
            <person name="Ebling H."/>
            <person name="Edwards K."/>
            <person name="Eickbush T."/>
            <person name="Evans J.D."/>
            <person name="Filipski A."/>
            <person name="Findeiss S."/>
            <person name="Freyhult E."/>
            <person name="Fulton L."/>
            <person name="Fulton R."/>
            <person name="Garcia A.C."/>
            <person name="Gardiner A."/>
            <person name="Garfield D.A."/>
            <person name="Garvin B.E."/>
            <person name="Gibson G."/>
            <person name="Gilbert D."/>
            <person name="Gnerre S."/>
            <person name="Godfrey J."/>
            <person name="Good R."/>
            <person name="Gotea V."/>
            <person name="Gravely B."/>
            <person name="Greenberg A.J."/>
            <person name="Griffiths-Jones S."/>
            <person name="Gross S."/>
            <person name="Guigo R."/>
            <person name="Gustafson E.A."/>
            <person name="Haerty W."/>
            <person name="Hahn M.W."/>
            <person name="Halligan D.L."/>
            <person name="Halpern A.L."/>
            <person name="Halter G.M."/>
            <person name="Han M.V."/>
            <person name="Heger A."/>
            <person name="Hillier L."/>
            <person name="Hinrichs A.S."/>
            <person name="Holmes I."/>
            <person name="Hoskins R.A."/>
            <person name="Hubisz M.J."/>
            <person name="Hultmark D."/>
            <person name="Huntley M.A."/>
            <person name="Jaffe D.B."/>
            <person name="Jagadeeshan S."/>
            <person name="Jeck W.R."/>
            <person name="Johnson J."/>
            <person name="Jones C.D."/>
            <person name="Jordan W.C."/>
            <person name="Karpen G.H."/>
            <person name="Kataoka E."/>
            <person name="Keightley P.D."/>
            <person name="Kheradpour P."/>
            <person name="Kirkness E.F."/>
            <person name="Koerich L.B."/>
            <person name="Kristiansen K."/>
            <person name="Kudrna D."/>
            <person name="Kulathinal R.J."/>
            <person name="Kumar S."/>
            <person name="Kwok R."/>
            <person name="Lander E."/>
            <person name="Langley C.H."/>
            <person name="Lapoint R."/>
            <person name="Lazzaro B.P."/>
            <person name="Lee S.J."/>
            <person name="Levesque L."/>
            <person name="Li R."/>
            <person name="Lin C.F."/>
            <person name="Lin M.F."/>
            <person name="Lindblad-Toh K."/>
            <person name="Llopart A."/>
            <person name="Long M."/>
            <person name="Low L."/>
            <person name="Lozovsky E."/>
            <person name="Lu J."/>
            <person name="Luo M."/>
            <person name="Machado C.A."/>
            <person name="Makalowski W."/>
            <person name="Marzo M."/>
            <person name="Matsuda M."/>
            <person name="Matzkin L."/>
            <person name="McAllister B."/>
            <person name="McBride C.S."/>
            <person name="McKernan B."/>
            <person name="McKernan K."/>
            <person name="Mendez-Lago M."/>
            <person name="Minx P."/>
            <person name="Mollenhauer M.U."/>
            <person name="Montooth K."/>
            <person name="Mount S.M."/>
            <person name="Mu X."/>
            <person name="Myers E."/>
            <person name="Negre B."/>
            <person name="Newfeld S."/>
            <person name="Nielsen R."/>
            <person name="Noor M.A."/>
            <person name="O'Grady P."/>
            <person name="Pachter L."/>
            <person name="Papaceit M."/>
            <person name="Parisi M.J."/>
            <person name="Parisi M."/>
            <person name="Parts L."/>
            <person name="Pedersen J.S."/>
            <person name="Pesole G."/>
            <person name="Phillippy A.M."/>
            <person name="Ponting C.P."/>
            <person name="Pop M."/>
            <person name="Porcelli D."/>
            <person name="Powell J.R."/>
            <person name="Prohaska S."/>
            <person name="Pruitt K."/>
            <person name="Puig M."/>
            <person name="Quesneville H."/>
            <person name="Ram K.R."/>
            <person name="Rand D."/>
            <person name="Rasmussen M.D."/>
            <person name="Reed L.K."/>
            <person name="Reenan R."/>
            <person name="Reily A."/>
            <person name="Remington K.A."/>
            <person name="Rieger T.T."/>
            <person name="Ritchie M.G."/>
            <person name="Robin C."/>
            <person name="Rogers Y.H."/>
            <person name="Rohde C."/>
            <person name="Rozas J."/>
            <person name="Rubenfield M.J."/>
            <person name="Ruiz A."/>
            <person name="Russo S."/>
            <person name="Salzberg S.L."/>
            <person name="Sanchez-Gracia A."/>
            <person name="Saranga D.J."/>
            <person name="Sato H."/>
            <person name="Schaeffer S.W."/>
            <person name="Schatz M.C."/>
            <person name="Schlenke T."/>
            <person name="Schwartz R."/>
            <person name="Segarra C."/>
            <person name="Singh R.S."/>
            <person name="Sirot L."/>
            <person name="Sirota M."/>
            <person name="Sisneros N.B."/>
            <person name="Smith C.D."/>
            <person name="Smith T.F."/>
            <person name="Spieth J."/>
            <person name="Stage D.E."/>
            <person name="Stark A."/>
            <person name="Stephan W."/>
            <person name="Strausberg R.L."/>
            <person name="Strempel S."/>
            <person name="Sturgill D."/>
            <person name="Sutton G."/>
            <person name="Sutton G.G."/>
            <person name="Tao W."/>
            <person name="Teichmann S."/>
            <person name="Tobari Y.N."/>
            <person name="Tomimura Y."/>
            <person name="Tsolas J.M."/>
            <person name="Valente V.L."/>
            <person name="Venter E."/>
            <person name="Venter J.C."/>
            <person name="Vicario S."/>
            <person name="Vieira F.G."/>
            <person name="Vilella A.J."/>
            <person name="Villasante A."/>
            <person name="Walenz B."/>
            <person name="Wang J."/>
            <person name="Wasserman M."/>
            <person name="Watts T."/>
            <person name="Wilson D."/>
            <person name="Wilson R.K."/>
            <person name="Wing R.A."/>
            <person name="Wolfner M.F."/>
            <person name="Wong A."/>
            <person name="Wong G.K."/>
            <person name="Wu C.I."/>
            <person name="Wu G."/>
            <person name="Yamamoto D."/>
            <person name="Yang H.P."/>
            <person name="Yang S.P."/>
            <person name="Yorke J.A."/>
            <person name="Yoshida K."/>
            <person name="Zdobnov E."/>
            <person name="Zhang P."/>
            <person name="Zhang Y."/>
            <person name="Zimin A.V."/>
            <person name="Baldwin J."/>
            <person name="Abdouelleil A."/>
            <person name="Abdulkadir J."/>
            <person name="Abebe A."/>
            <person name="Abera B."/>
            <person name="Abreu J."/>
            <person name="Acer S.C."/>
            <person name="Aftuck L."/>
            <person name="Alexander A."/>
            <person name="An P."/>
            <person name="Anderson E."/>
            <person name="Anderson S."/>
            <person name="Arachi H."/>
            <person name="Azer M."/>
            <person name="Bachantsang P."/>
            <person name="Barry A."/>
            <person name="Bayul T."/>
            <person name="Berlin A."/>
            <person name="Bessette D."/>
            <person name="Bloom T."/>
            <person name="Blye J."/>
            <person name="Boguslavskiy L."/>
            <person name="Bonnet C."/>
            <person name="Boukhgalter B."/>
            <person name="Bourzgui I."/>
            <person name="Brown A."/>
            <person name="Cahill P."/>
            <person name="Channer S."/>
            <person name="Cheshatsang Y."/>
            <person name="Chuda L."/>
            <person name="Citroen M."/>
            <person name="Collymore A."/>
            <person name="Cooke P."/>
            <person name="Costello M."/>
            <person name="D'Aco K."/>
            <person name="Daza R."/>
            <person name="De Haan G."/>
            <person name="DeGray S."/>
            <person name="DeMaso C."/>
            <person name="Dhargay N."/>
            <person name="Dooley K."/>
            <person name="Dooley E."/>
            <person name="Doricent M."/>
            <person name="Dorje P."/>
            <person name="Dorjee K."/>
            <person name="Dupes A."/>
            <person name="Elong R."/>
            <person name="Falk J."/>
            <person name="Farina A."/>
            <person name="Faro S."/>
            <person name="Ferguson D."/>
            <person name="Fisher S."/>
            <person name="Foley C.D."/>
            <person name="Franke A."/>
            <person name="Friedrich D."/>
            <person name="Gadbois L."/>
            <person name="Gearin G."/>
            <person name="Gearin C.R."/>
            <person name="Giannoukos G."/>
            <person name="Goode T."/>
            <person name="Graham J."/>
            <person name="Grandbois E."/>
            <person name="Grewal S."/>
            <person name="Gyaltsen K."/>
            <person name="Hafez N."/>
            <person name="Hagos B."/>
            <person name="Hall J."/>
            <person name="Henson C."/>
            <person name="Hollinger A."/>
            <person name="Honan T."/>
            <person name="Huard M.D."/>
            <person name="Hughes L."/>
            <person name="Hurhula B."/>
            <person name="Husby M.E."/>
            <person name="Kamat A."/>
            <person name="Kanga B."/>
            <person name="Kashin S."/>
            <person name="Khazanovich D."/>
            <person name="Kisner P."/>
            <person name="Lance K."/>
            <person name="Lara M."/>
            <person name="Lee W."/>
            <person name="Lennon N."/>
            <person name="Letendre F."/>
            <person name="LeVine R."/>
            <person name="Lipovsky A."/>
            <person name="Liu X."/>
            <person name="Liu J."/>
            <person name="Liu S."/>
            <person name="Lokyitsang T."/>
            <person name="Lokyitsang Y."/>
            <person name="Lubonja R."/>
            <person name="Lui A."/>
            <person name="MacDonald P."/>
            <person name="Magnisalis V."/>
            <person name="Maru K."/>
            <person name="Matthews C."/>
            <person name="McCusker W."/>
            <person name="McDonough S."/>
            <person name="Mehta T."/>
            <person name="Meldrim J."/>
            <person name="Meneus L."/>
            <person name="Mihai O."/>
            <person name="Mihalev A."/>
            <person name="Mihova T."/>
            <person name="Mittelman R."/>
            <person name="Mlenga V."/>
            <person name="Montmayeur A."/>
            <person name="Mulrain L."/>
            <person name="Navidi A."/>
            <person name="Naylor J."/>
            <person name="Negash T."/>
            <person name="Nguyen T."/>
            <person name="Nguyen N."/>
            <person name="Nicol R."/>
            <person name="Norbu C."/>
            <person name="Norbu N."/>
            <person name="Novod N."/>
            <person name="O'Neill B."/>
            <person name="Osman S."/>
            <person name="Markiewicz E."/>
            <person name="Oyono O.L."/>
            <person name="Patti C."/>
            <person name="Phunkhang P."/>
            <person name="Pierre F."/>
            <person name="Priest M."/>
            <person name="Raghuraman S."/>
            <person name="Rege F."/>
            <person name="Reyes R."/>
            <person name="Rise C."/>
            <person name="Rogov P."/>
            <person name="Ross K."/>
            <person name="Ryan E."/>
            <person name="Settipalli S."/>
            <person name="Shea T."/>
            <person name="Sherpa N."/>
            <person name="Shi L."/>
            <person name="Shih D."/>
            <person name="Sparrow T."/>
            <person name="Spaulding J."/>
            <person name="Stalker J."/>
            <person name="Stange-Thomann N."/>
            <person name="Stavropoulos S."/>
            <person name="Stone C."/>
            <person name="Strader C."/>
            <person name="Tesfaye S."/>
            <person name="Thomson T."/>
            <person name="Thoulutsang Y."/>
            <person name="Thoulutsang D."/>
            <person name="Topham K."/>
            <person name="Topping I."/>
            <person name="Tsamla T."/>
            <person name="Vassiliev H."/>
            <person name="Vo A."/>
            <person name="Wangchuk T."/>
            <person name="Wangdi T."/>
            <person name="Weiand M."/>
            <person name="Wilkinson J."/>
            <person name="Wilson A."/>
            <person name="Yadav S."/>
            <person name="Young G."/>
            <person name="Yu Q."/>
            <person name="Zembek L."/>
            <person name="Zhong D."/>
            <person name="Zimmer A."/>
            <person name="Zwirko Z."/>
            <person name="Jaffe D.B."/>
            <person name="Alvarez P."/>
            <person name="Brockman W."/>
            <person name="Butler J."/>
            <person name="Chin C."/>
            <person name="Gnerre S."/>
            <person name="Grabherr M."/>
            <person name="Kleber M."/>
            <person name="Mauceli E."/>
            <person name="MacCallum I."/>
        </authorList>
    </citation>
    <scope>NUCLEOTIDE SEQUENCE [LARGE SCALE GENOMIC DNA]</scope>
    <source>
        <strain evidence="4">Tucson 14024-0371.13</strain>
    </source>
</reference>
<dbReference type="GeneID" id="6497461"/>
<evidence type="ECO:0008006" key="5">
    <source>
        <dbReference type="Google" id="ProtNLM"/>
    </source>
</evidence>
<protein>
    <recommendedName>
        <fullName evidence="5">DUF753 domain-containing protein</fullName>
    </recommendedName>
</protein>
<accession>B3MPF5</accession>
<dbReference type="KEGG" id="dan:6497461"/>
<gene>
    <name evidence="3" type="primary">Dana\GF14639</name>
    <name evidence="3" type="synonym">dana_GLEANR_15402</name>
    <name evidence="3" type="ORF">GF14639</name>
</gene>
<keyword evidence="2" id="KW-0732">Signal</keyword>
<dbReference type="Proteomes" id="UP000007801">
    <property type="component" value="Unassembled WGS sequence"/>
</dbReference>
<feature type="compositionally biased region" description="Low complexity" evidence="1">
    <location>
        <begin position="56"/>
        <end position="121"/>
    </location>
</feature>
<evidence type="ECO:0000256" key="1">
    <source>
        <dbReference type="SAM" id="MobiDB-lite"/>
    </source>
</evidence>
<proteinExistence type="predicted"/>
<feature type="chain" id="PRO_5002793219" description="DUF753 domain-containing protein" evidence="2">
    <location>
        <begin position="25"/>
        <end position="289"/>
    </location>
</feature>
<feature type="compositionally biased region" description="Pro residues" evidence="1">
    <location>
        <begin position="122"/>
        <end position="131"/>
    </location>
</feature>
<evidence type="ECO:0000256" key="2">
    <source>
        <dbReference type="SAM" id="SignalP"/>
    </source>
</evidence>
<dbReference type="HOGENOM" id="CLU_1035385_0_0_1"/>
<organism evidence="3 4">
    <name type="scientific">Drosophila ananassae</name>
    <name type="common">Fruit fly</name>
    <dbReference type="NCBI Taxonomy" id="7217"/>
    <lineage>
        <taxon>Eukaryota</taxon>
        <taxon>Metazoa</taxon>
        <taxon>Ecdysozoa</taxon>
        <taxon>Arthropoda</taxon>
        <taxon>Hexapoda</taxon>
        <taxon>Insecta</taxon>
        <taxon>Pterygota</taxon>
        <taxon>Neoptera</taxon>
        <taxon>Endopterygota</taxon>
        <taxon>Diptera</taxon>
        <taxon>Brachycera</taxon>
        <taxon>Muscomorpha</taxon>
        <taxon>Ephydroidea</taxon>
        <taxon>Drosophilidae</taxon>
        <taxon>Drosophila</taxon>
        <taxon>Sophophora</taxon>
    </lineage>
</organism>
<dbReference type="eggNOG" id="ENOG502TB1S">
    <property type="taxonomic scope" value="Eukaryota"/>
</dbReference>
<dbReference type="STRING" id="7217.B3MPF5"/>
<sequence>MLGKSQIVLVSSLLLLVTLPVIRADLMCYVCDDCAQLPKDAPLLACNEDFFNSGGSTEASTDTTTTTTEPTTVATEESTTTVVDTTTTATSAETSTSEAVETTSSEITSETTQSTESTEAPSPTPPTPPTAGPVETTPAEPTPPAEDLSNVALNITRLAPVNPESSTQSLSVESTSASNADSTTSRPGDSTPAVVVASRRRRDAMDAEYTYHCYSVNVAANGSVITNRGCSRVTTFEAVCDQLKMQNNDTELASCDPCSMNACNSSSMLRNSVLATFLLAFVAAALQRN</sequence>
<dbReference type="AlphaFoldDB" id="B3MPF5"/>
<evidence type="ECO:0000313" key="4">
    <source>
        <dbReference type="Proteomes" id="UP000007801"/>
    </source>
</evidence>
<dbReference type="OMA" id="CYSVQVT"/>
<dbReference type="OrthoDB" id="8055060at2759"/>
<keyword evidence="4" id="KW-1185">Reference proteome</keyword>
<dbReference type="PhylomeDB" id="B3MPF5"/>
<evidence type="ECO:0000313" key="3">
    <source>
        <dbReference type="EMBL" id="EDV31251.1"/>
    </source>
</evidence>
<feature type="signal peptide" evidence="2">
    <location>
        <begin position="1"/>
        <end position="24"/>
    </location>
</feature>
<feature type="compositionally biased region" description="Low complexity" evidence="1">
    <location>
        <begin position="164"/>
        <end position="185"/>
    </location>
</feature>
<feature type="region of interest" description="Disordered" evidence="1">
    <location>
        <begin position="162"/>
        <end position="193"/>
    </location>
</feature>
<dbReference type="EMBL" id="CH902620">
    <property type="protein sequence ID" value="EDV31251.1"/>
    <property type="molecule type" value="Genomic_DNA"/>
</dbReference>